<dbReference type="AlphaFoldDB" id="A0A511YAD1"/>
<protein>
    <recommendedName>
        <fullName evidence="3">Helix-turn-helix domain-containing protein</fullName>
    </recommendedName>
</protein>
<dbReference type="Proteomes" id="UP000321150">
    <property type="component" value="Unassembled WGS sequence"/>
</dbReference>
<comment type="caution">
    <text evidence="1">The sequence shown here is derived from an EMBL/GenBank/DDBJ whole genome shotgun (WGS) entry which is preliminary data.</text>
</comment>
<dbReference type="RefSeq" id="WP_111960792.1">
    <property type="nucleotide sequence ID" value="NZ_BJYI01000007.1"/>
</dbReference>
<accession>A0A511YAD1</accession>
<gene>
    <name evidence="1" type="ORF">CLA01_22400</name>
</gene>
<reference evidence="1 2" key="1">
    <citation type="submission" date="2019-07" db="EMBL/GenBank/DDBJ databases">
        <title>Whole genome shotgun sequence of Chryseobacterium lathyri NBRC 105250.</title>
        <authorList>
            <person name="Hosoyama A."/>
            <person name="Uohara A."/>
            <person name="Ohji S."/>
            <person name="Ichikawa N."/>
        </authorList>
    </citation>
    <scope>NUCLEOTIDE SEQUENCE [LARGE SCALE GENOMIC DNA]</scope>
    <source>
        <strain evidence="1 2">NBRC 105250</strain>
    </source>
</reference>
<dbReference type="EMBL" id="BJYI01000007">
    <property type="protein sequence ID" value="GEN72168.1"/>
    <property type="molecule type" value="Genomic_DNA"/>
</dbReference>
<proteinExistence type="predicted"/>
<sequence length="105" mass="12215">MKQEKFLEIITQLVSAFPSENQTDEKLDLLISKLESKDKDSAESEKDEHLLIAEVCELTKKKRTTIWLWNKKGLLKPVGKSGKSPIYRRSDVLNYIYNSEKQQTE</sequence>
<evidence type="ECO:0000313" key="2">
    <source>
        <dbReference type="Proteomes" id="UP000321150"/>
    </source>
</evidence>
<dbReference type="SUPFAM" id="SSF46955">
    <property type="entry name" value="Putative DNA-binding domain"/>
    <property type="match status" value="1"/>
</dbReference>
<dbReference type="InterPro" id="IPR009061">
    <property type="entry name" value="DNA-bd_dom_put_sf"/>
</dbReference>
<dbReference type="Gene3D" id="1.10.1660.10">
    <property type="match status" value="1"/>
</dbReference>
<evidence type="ECO:0008006" key="3">
    <source>
        <dbReference type="Google" id="ProtNLM"/>
    </source>
</evidence>
<organism evidence="1 2">
    <name type="scientific">Chryseobacterium lathyri</name>
    <dbReference type="NCBI Taxonomy" id="395933"/>
    <lineage>
        <taxon>Bacteria</taxon>
        <taxon>Pseudomonadati</taxon>
        <taxon>Bacteroidota</taxon>
        <taxon>Flavobacteriia</taxon>
        <taxon>Flavobacteriales</taxon>
        <taxon>Weeksellaceae</taxon>
        <taxon>Chryseobacterium group</taxon>
        <taxon>Chryseobacterium</taxon>
    </lineage>
</organism>
<name>A0A511YAD1_9FLAO</name>
<dbReference type="OrthoDB" id="1263240at2"/>
<evidence type="ECO:0000313" key="1">
    <source>
        <dbReference type="EMBL" id="GEN72168.1"/>
    </source>
</evidence>